<dbReference type="SUPFAM" id="SSF52047">
    <property type="entry name" value="RNI-like"/>
    <property type="match status" value="1"/>
</dbReference>
<evidence type="ECO:0000313" key="1">
    <source>
        <dbReference type="EMBL" id="KAL2048279.1"/>
    </source>
</evidence>
<protein>
    <recommendedName>
        <fullName evidence="3">F-box domain-containing protein</fullName>
    </recommendedName>
</protein>
<reference evidence="1 2" key="1">
    <citation type="submission" date="2024-09" db="EMBL/GenBank/DDBJ databases">
        <title>Rethinking Asexuality: The Enigmatic Case of Functional Sexual Genes in Lepraria (Stereocaulaceae).</title>
        <authorList>
            <person name="Doellman M."/>
            <person name="Sun Y."/>
            <person name="Barcenas-Pena A."/>
            <person name="Lumbsch H.T."/>
            <person name="Grewe F."/>
        </authorList>
    </citation>
    <scope>NUCLEOTIDE SEQUENCE [LARGE SCALE GENOMIC DNA]</scope>
    <source>
        <strain evidence="1 2">Mercado 3170</strain>
    </source>
</reference>
<dbReference type="InterPro" id="IPR032675">
    <property type="entry name" value="LRR_dom_sf"/>
</dbReference>
<keyword evidence="2" id="KW-1185">Reference proteome</keyword>
<evidence type="ECO:0008006" key="3">
    <source>
        <dbReference type="Google" id="ProtNLM"/>
    </source>
</evidence>
<sequence>MTCQDISRRAHGVIVCLQQRQQFILRAGPSHNVSVKIGQVSTFANVKWSSCQCAACTSCLNLLETSSNVSTGLQPPSMADPSMMANMFDRNVRPHKQEIGSSALPLPLNLIGLIISYLDSSADLSRMLRTCRVFHYMTLPQLYINVSLRSYDTIRYCGREGRAQGCGMASPFSMALNGLVSRNVAGYVRNFEVTGQWKEHDVLEHSRVGRVPDESMMLNTLVRVAVEKMVVLDSFSWNLNTKMLPTLWQGLAQKSTLTKLTIQFPSNRHPRPITIAPPIPSLHALKITEIDPLCYVDDISGLLAGAKNLKDLKLHWSSRMREAREPSVHPAAYFGKLHTPLSLRSIAVVNLYTQLDCRNCRVFEQAALQEVTFLNSMSGLGDDGGTVFMDDGWAKCDDHVPTQLKMLRVDKVSRQQCEVLAHINSLERLYLIGPHLQPRRGKDYCNSTIPLPHSPPSSTASPTSIDNNAMTLKDEYLETITKHHGRTLKHLLLLPQWRLTDDDIALVVRQCPNLEQLGMGADFSTFKQLRLLVPFLTNLTCLRLLSSPDDPTFVNQMRELEEQGVHEKKIAEETVNQQRSALRFIEIGAEDLIFEIGARAPVEKEGMKTIWKRKVRKRPFDVVRDIDIWKLDSLDI</sequence>
<evidence type="ECO:0000313" key="2">
    <source>
        <dbReference type="Proteomes" id="UP001590950"/>
    </source>
</evidence>
<gene>
    <name evidence="1" type="ORF">N7G274_000190</name>
</gene>
<dbReference type="Gene3D" id="3.80.10.10">
    <property type="entry name" value="Ribonuclease Inhibitor"/>
    <property type="match status" value="1"/>
</dbReference>
<proteinExistence type="predicted"/>
<comment type="caution">
    <text evidence="1">The sequence shown here is derived from an EMBL/GenBank/DDBJ whole genome shotgun (WGS) entry which is preliminary data.</text>
</comment>
<dbReference type="Proteomes" id="UP001590950">
    <property type="component" value="Unassembled WGS sequence"/>
</dbReference>
<accession>A0ABR4ARZ2</accession>
<dbReference type="EMBL" id="JBEFKJ010000001">
    <property type="protein sequence ID" value="KAL2048279.1"/>
    <property type="molecule type" value="Genomic_DNA"/>
</dbReference>
<organism evidence="1 2">
    <name type="scientific">Stereocaulon virgatum</name>
    <dbReference type="NCBI Taxonomy" id="373712"/>
    <lineage>
        <taxon>Eukaryota</taxon>
        <taxon>Fungi</taxon>
        <taxon>Dikarya</taxon>
        <taxon>Ascomycota</taxon>
        <taxon>Pezizomycotina</taxon>
        <taxon>Lecanoromycetes</taxon>
        <taxon>OSLEUM clade</taxon>
        <taxon>Lecanoromycetidae</taxon>
        <taxon>Lecanorales</taxon>
        <taxon>Lecanorineae</taxon>
        <taxon>Stereocaulaceae</taxon>
        <taxon>Stereocaulon</taxon>
    </lineage>
</organism>
<name>A0ABR4ARZ2_9LECA</name>